<protein>
    <submittedName>
        <fullName evidence="1">Uncharacterized protein</fullName>
    </submittedName>
</protein>
<dbReference type="AlphaFoldDB" id="A0A0M9A621"/>
<accession>A0A0M9A621</accession>
<name>A0A0M9A621_9HYME</name>
<proteinExistence type="predicted"/>
<reference evidence="1 2" key="1">
    <citation type="submission" date="2015-07" db="EMBL/GenBank/DDBJ databases">
        <title>The genome of Melipona quadrifasciata.</title>
        <authorList>
            <person name="Pan H."/>
            <person name="Kapheim K."/>
        </authorList>
    </citation>
    <scope>NUCLEOTIDE SEQUENCE [LARGE SCALE GENOMIC DNA]</scope>
    <source>
        <strain evidence="1">0111107301</strain>
        <tissue evidence="1">Whole body</tissue>
    </source>
</reference>
<evidence type="ECO:0000313" key="1">
    <source>
        <dbReference type="EMBL" id="KOX76589.1"/>
    </source>
</evidence>
<sequence>MKGARILKKSKKYTSEKCSLNRIVYQELLLERQGKLPNKDNKVHTNHIEGAIQTNLFNLILTY</sequence>
<dbReference type="Proteomes" id="UP000053105">
    <property type="component" value="Unassembled WGS sequence"/>
</dbReference>
<evidence type="ECO:0000313" key="2">
    <source>
        <dbReference type="Proteomes" id="UP000053105"/>
    </source>
</evidence>
<keyword evidence="2" id="KW-1185">Reference proteome</keyword>
<organism evidence="1 2">
    <name type="scientific">Melipona quadrifasciata</name>
    <dbReference type="NCBI Taxonomy" id="166423"/>
    <lineage>
        <taxon>Eukaryota</taxon>
        <taxon>Metazoa</taxon>
        <taxon>Ecdysozoa</taxon>
        <taxon>Arthropoda</taxon>
        <taxon>Hexapoda</taxon>
        <taxon>Insecta</taxon>
        <taxon>Pterygota</taxon>
        <taxon>Neoptera</taxon>
        <taxon>Endopterygota</taxon>
        <taxon>Hymenoptera</taxon>
        <taxon>Apocrita</taxon>
        <taxon>Aculeata</taxon>
        <taxon>Apoidea</taxon>
        <taxon>Anthophila</taxon>
        <taxon>Apidae</taxon>
        <taxon>Melipona</taxon>
    </lineage>
</organism>
<gene>
    <name evidence="1" type="ORF">WN51_11222</name>
</gene>
<dbReference type="EMBL" id="KQ435745">
    <property type="protein sequence ID" value="KOX76589.1"/>
    <property type="molecule type" value="Genomic_DNA"/>
</dbReference>